<accession>A0A841IXE7</accession>
<dbReference type="PRINTS" id="PR00081">
    <property type="entry name" value="GDHRDH"/>
</dbReference>
<comment type="caution">
    <text evidence="4">The sequence shown here is derived from an EMBL/GenBank/DDBJ whole genome shotgun (WGS) entry which is preliminary data.</text>
</comment>
<dbReference type="Pfam" id="PF13561">
    <property type="entry name" value="adh_short_C2"/>
    <property type="match status" value="1"/>
</dbReference>
<keyword evidence="5" id="KW-1185">Reference proteome</keyword>
<dbReference type="PANTHER" id="PTHR24321:SF15">
    <property type="entry name" value="OXIDOREDUCTASE UCPA"/>
    <property type="match status" value="1"/>
</dbReference>
<dbReference type="PRINTS" id="PR00080">
    <property type="entry name" value="SDRFAMILY"/>
</dbReference>
<dbReference type="Proteomes" id="UP000552700">
    <property type="component" value="Unassembled WGS sequence"/>
</dbReference>
<protein>
    <submittedName>
        <fullName evidence="4">NAD(P)-dependent dehydrogenase (Short-subunit alcohol dehydrogenase family)</fullName>
    </submittedName>
</protein>
<dbReference type="Gene3D" id="3.40.50.720">
    <property type="entry name" value="NAD(P)-binding Rossmann-like Domain"/>
    <property type="match status" value="1"/>
</dbReference>
<comment type="similarity">
    <text evidence="1">Belongs to the short-chain dehydrogenases/reductases (SDR) family.</text>
</comment>
<dbReference type="SUPFAM" id="SSF51735">
    <property type="entry name" value="NAD(P)-binding Rossmann-fold domains"/>
    <property type="match status" value="1"/>
</dbReference>
<dbReference type="FunFam" id="3.40.50.720:FF:000084">
    <property type="entry name" value="Short-chain dehydrogenase reductase"/>
    <property type="match status" value="1"/>
</dbReference>
<keyword evidence="2" id="KW-0560">Oxidoreductase</keyword>
<dbReference type="InterPro" id="IPR020904">
    <property type="entry name" value="Sc_DH/Rdtase_CS"/>
</dbReference>
<comment type="catalytic activity">
    <reaction evidence="3">
        <text>2,5-dichlorocyclohexa-2,5-dien-1,4-diol + NAD(+) = 2,5-dichlorohydroquinone + NADH + H(+)</text>
        <dbReference type="Rhea" id="RHEA:15741"/>
        <dbReference type="ChEBI" id="CHEBI:15378"/>
        <dbReference type="ChEBI" id="CHEBI:27545"/>
        <dbReference type="ChEBI" id="CHEBI:28975"/>
        <dbReference type="ChEBI" id="CHEBI:57540"/>
        <dbReference type="ChEBI" id="CHEBI:57945"/>
    </reaction>
</comment>
<dbReference type="InterPro" id="IPR036291">
    <property type="entry name" value="NAD(P)-bd_dom_sf"/>
</dbReference>
<dbReference type="RefSeq" id="WP_184077487.1">
    <property type="nucleotide sequence ID" value="NZ_JACIJP010000001.1"/>
</dbReference>
<evidence type="ECO:0000313" key="4">
    <source>
        <dbReference type="EMBL" id="MBB6122960.1"/>
    </source>
</evidence>
<dbReference type="GO" id="GO:0016491">
    <property type="term" value="F:oxidoreductase activity"/>
    <property type="evidence" value="ECO:0007669"/>
    <property type="project" value="UniProtKB-KW"/>
</dbReference>
<dbReference type="EMBL" id="JACIJP010000001">
    <property type="protein sequence ID" value="MBB6122960.1"/>
    <property type="molecule type" value="Genomic_DNA"/>
</dbReference>
<dbReference type="PROSITE" id="PS00061">
    <property type="entry name" value="ADH_SHORT"/>
    <property type="match status" value="1"/>
</dbReference>
<dbReference type="PANTHER" id="PTHR24321">
    <property type="entry name" value="DEHYDROGENASES, SHORT CHAIN"/>
    <property type="match status" value="1"/>
</dbReference>
<gene>
    <name evidence="4" type="ORF">FHS92_000667</name>
</gene>
<evidence type="ECO:0000256" key="3">
    <source>
        <dbReference type="ARBA" id="ARBA00051383"/>
    </source>
</evidence>
<sequence>MGEEAELAGRIALVTGAARGIGREIATVLALNGAHVVVADILEDDGVQAIAEMKQAGLDAQFVRLDVTEPGDWATLRDMIQERFGRLDILVNNAAFNMRESIAATSVEHWKRTLDVNLFGAFCGMQTLLPLMQTGDAAIVNISSTSGIFGQPDAAYSASKWALRGLTKTAAIEFASMGIRCNSVHPGTVPSPMHVNAPPGHGEVWKRIIPMKRPGKMREIAEAALFLASPRSSYITGTEIIVDGGLSQGGIATARATMLEDWRQAHPSA</sequence>
<reference evidence="4 5" key="1">
    <citation type="submission" date="2020-08" db="EMBL/GenBank/DDBJ databases">
        <title>Genomic Encyclopedia of Type Strains, Phase IV (KMG-IV): sequencing the most valuable type-strain genomes for metagenomic binning, comparative biology and taxonomic classification.</title>
        <authorList>
            <person name="Goeker M."/>
        </authorList>
    </citation>
    <scope>NUCLEOTIDE SEQUENCE [LARGE SCALE GENOMIC DNA]</scope>
    <source>
        <strain evidence="4 5">DSM 102255</strain>
    </source>
</reference>
<evidence type="ECO:0000256" key="1">
    <source>
        <dbReference type="ARBA" id="ARBA00006484"/>
    </source>
</evidence>
<name>A0A841IXE7_9SPHN</name>
<dbReference type="AlphaFoldDB" id="A0A841IXE7"/>
<organism evidence="4 5">
    <name type="scientific">Sphingobium subterraneum</name>
    <dbReference type="NCBI Taxonomy" id="627688"/>
    <lineage>
        <taxon>Bacteria</taxon>
        <taxon>Pseudomonadati</taxon>
        <taxon>Pseudomonadota</taxon>
        <taxon>Alphaproteobacteria</taxon>
        <taxon>Sphingomonadales</taxon>
        <taxon>Sphingomonadaceae</taxon>
        <taxon>Sphingobium</taxon>
    </lineage>
</organism>
<evidence type="ECO:0000256" key="2">
    <source>
        <dbReference type="ARBA" id="ARBA00023002"/>
    </source>
</evidence>
<dbReference type="InterPro" id="IPR002347">
    <property type="entry name" value="SDR_fam"/>
</dbReference>
<evidence type="ECO:0000313" key="5">
    <source>
        <dbReference type="Proteomes" id="UP000552700"/>
    </source>
</evidence>
<proteinExistence type="inferred from homology"/>